<reference evidence="2" key="1">
    <citation type="submission" date="2023-07" db="EMBL/GenBank/DDBJ databases">
        <title>A chromosome-level genome assembly of Lolium multiflorum.</title>
        <authorList>
            <person name="Chen Y."/>
            <person name="Copetti D."/>
            <person name="Kolliker R."/>
            <person name="Studer B."/>
        </authorList>
    </citation>
    <scope>NUCLEOTIDE SEQUENCE</scope>
    <source>
        <strain evidence="2">02402/16</strain>
        <tissue evidence="2">Leaf</tissue>
    </source>
</reference>
<sequence length="328" mass="37431">MMDESQVQEGVDPKTACRLEILVNSYFSIIDGKKVYSKGRTVSWVVDYEKYALIDLNKDIAPYFTWASDQKANFWVVDSKQHMKCRLDTDSQLLELLKASQVVKLFMVVGAWEEGHVETNVAEEDMSAATKVVEEEIKVEGFAWAEVPTYGETTAGPPMAEEEEKEHFMTFGCDPHGDEPAGADEELRYFKKVDDAARESKPAGKNAVEVNKRKRARPIPEFDTECVQDDEAGARDDYFVPYTTHDLENPVIKEKDTFGDKEEFIQIMRTYAIKNSFETMVEHSDTTRYRARCAAENCEWRVYAKKLHGGNTFMPLEMMQSTVSVLDT</sequence>
<gene>
    <name evidence="2" type="ORF">QYE76_057057</name>
</gene>
<accession>A0AAD8T4I8</accession>
<comment type="caution">
    <text evidence="2">The sequence shown here is derived from an EMBL/GenBank/DDBJ whole genome shotgun (WGS) entry which is preliminary data.</text>
</comment>
<dbReference type="Pfam" id="PF03108">
    <property type="entry name" value="DBD_Tnp_Mut"/>
    <property type="match status" value="1"/>
</dbReference>
<evidence type="ECO:0000313" key="3">
    <source>
        <dbReference type="Proteomes" id="UP001231189"/>
    </source>
</evidence>
<organism evidence="2 3">
    <name type="scientific">Lolium multiflorum</name>
    <name type="common">Italian ryegrass</name>
    <name type="synonym">Lolium perenne subsp. multiflorum</name>
    <dbReference type="NCBI Taxonomy" id="4521"/>
    <lineage>
        <taxon>Eukaryota</taxon>
        <taxon>Viridiplantae</taxon>
        <taxon>Streptophyta</taxon>
        <taxon>Embryophyta</taxon>
        <taxon>Tracheophyta</taxon>
        <taxon>Spermatophyta</taxon>
        <taxon>Magnoliopsida</taxon>
        <taxon>Liliopsida</taxon>
        <taxon>Poales</taxon>
        <taxon>Poaceae</taxon>
        <taxon>BOP clade</taxon>
        <taxon>Pooideae</taxon>
        <taxon>Poodae</taxon>
        <taxon>Poeae</taxon>
        <taxon>Poeae Chloroplast Group 2 (Poeae type)</taxon>
        <taxon>Loliodinae</taxon>
        <taxon>Loliinae</taxon>
        <taxon>Lolium</taxon>
    </lineage>
</organism>
<dbReference type="EMBL" id="JAUUTY010000003">
    <property type="protein sequence ID" value="KAK1668898.1"/>
    <property type="molecule type" value="Genomic_DNA"/>
</dbReference>
<feature type="domain" description="Transposase MuDR plant" evidence="1">
    <location>
        <begin position="258"/>
        <end position="314"/>
    </location>
</feature>
<keyword evidence="3" id="KW-1185">Reference proteome</keyword>
<evidence type="ECO:0000313" key="2">
    <source>
        <dbReference type="EMBL" id="KAK1668898.1"/>
    </source>
</evidence>
<protein>
    <recommendedName>
        <fullName evidence="1">Transposase MuDR plant domain-containing protein</fullName>
    </recommendedName>
</protein>
<dbReference type="InterPro" id="IPR004332">
    <property type="entry name" value="Transposase_MuDR"/>
</dbReference>
<dbReference type="AlphaFoldDB" id="A0AAD8T4I8"/>
<dbReference type="Proteomes" id="UP001231189">
    <property type="component" value="Unassembled WGS sequence"/>
</dbReference>
<name>A0AAD8T4I8_LOLMU</name>
<evidence type="ECO:0000259" key="1">
    <source>
        <dbReference type="Pfam" id="PF03108"/>
    </source>
</evidence>
<proteinExistence type="predicted"/>